<protein>
    <submittedName>
        <fullName evidence="1">Uncharacterized protein</fullName>
    </submittedName>
</protein>
<organism evidence="1 2">
    <name type="scientific">Pristionchus fissidentatus</name>
    <dbReference type="NCBI Taxonomy" id="1538716"/>
    <lineage>
        <taxon>Eukaryota</taxon>
        <taxon>Metazoa</taxon>
        <taxon>Ecdysozoa</taxon>
        <taxon>Nematoda</taxon>
        <taxon>Chromadorea</taxon>
        <taxon>Rhabditida</taxon>
        <taxon>Rhabditina</taxon>
        <taxon>Diplogasteromorpha</taxon>
        <taxon>Diplogasteroidea</taxon>
        <taxon>Neodiplogasteridae</taxon>
        <taxon>Pristionchus</taxon>
    </lineage>
</organism>
<feature type="non-terminal residue" evidence="1">
    <location>
        <position position="1"/>
    </location>
</feature>
<dbReference type="AlphaFoldDB" id="A0AAV5WWY1"/>
<dbReference type="Proteomes" id="UP001432322">
    <property type="component" value="Unassembled WGS sequence"/>
</dbReference>
<sequence>QLKNLPDSETTIVHVTDEFSPSEIGNNFKMVEKPLCDPTLAWTNLNVTYPGVIKFPLMNITDFLSMEVKCSSFDPLTKL</sequence>
<evidence type="ECO:0000313" key="2">
    <source>
        <dbReference type="Proteomes" id="UP001432322"/>
    </source>
</evidence>
<keyword evidence="2" id="KW-1185">Reference proteome</keyword>
<evidence type="ECO:0000313" key="1">
    <source>
        <dbReference type="EMBL" id="GMT34753.1"/>
    </source>
</evidence>
<reference evidence="1" key="1">
    <citation type="submission" date="2023-10" db="EMBL/GenBank/DDBJ databases">
        <title>Genome assembly of Pristionchus species.</title>
        <authorList>
            <person name="Yoshida K."/>
            <person name="Sommer R.J."/>
        </authorList>
    </citation>
    <scope>NUCLEOTIDE SEQUENCE</scope>
    <source>
        <strain evidence="1">RS5133</strain>
    </source>
</reference>
<gene>
    <name evidence="1" type="ORF">PFISCL1PPCAC_26050</name>
</gene>
<accession>A0AAV5WWY1</accession>
<name>A0AAV5WWY1_9BILA</name>
<proteinExistence type="predicted"/>
<comment type="caution">
    <text evidence="1">The sequence shown here is derived from an EMBL/GenBank/DDBJ whole genome shotgun (WGS) entry which is preliminary data.</text>
</comment>
<feature type="non-terminal residue" evidence="1">
    <location>
        <position position="79"/>
    </location>
</feature>
<dbReference type="EMBL" id="BTSY01000006">
    <property type="protein sequence ID" value="GMT34753.1"/>
    <property type="molecule type" value="Genomic_DNA"/>
</dbReference>